<dbReference type="PANTHER" id="PTHR10395">
    <property type="entry name" value="URICASE AND TRANSTHYRETIN-RELATED"/>
    <property type="match status" value="1"/>
</dbReference>
<dbReference type="AlphaFoldDB" id="A0A0F0L4Z0"/>
<comment type="caution">
    <text evidence="10">The sequence shown here is derived from an EMBL/GenBank/DDBJ whole genome shotgun (WGS) entry which is preliminary data.</text>
</comment>
<dbReference type="EMBL" id="JYIT01000053">
    <property type="protein sequence ID" value="KJL27395.1"/>
    <property type="molecule type" value="Genomic_DNA"/>
</dbReference>
<evidence type="ECO:0000313" key="11">
    <source>
        <dbReference type="Proteomes" id="UP000033448"/>
    </source>
</evidence>
<dbReference type="PROSITE" id="PS00768">
    <property type="entry name" value="TRANSTHYRETIN_1"/>
    <property type="match status" value="1"/>
</dbReference>
<sequence>MSVSHVTTHILDTTLGRPAPGVAVVLEARVGDGWSGIGTGLTDADGRVKELGPERLESGAYRLRFDTAAYFAGIETDAFFPEVVLTFLVDAEQAHYHVPLLLSPFAYSTYRGS</sequence>
<comment type="function">
    <text evidence="2">Catalyzes the hydrolysis of 5-hydroxyisourate (HIU) to 2-oxo-4-hydroxy-4-carboxy-5-ureidoimidazoline (OHCU).</text>
</comment>
<evidence type="ECO:0000313" key="10">
    <source>
        <dbReference type="EMBL" id="KJL27395.1"/>
    </source>
</evidence>
<dbReference type="Gene3D" id="2.60.40.180">
    <property type="entry name" value="Transthyretin/hydroxyisourate hydrolase domain"/>
    <property type="match status" value="1"/>
</dbReference>
<gene>
    <name evidence="10" type="primary">hiuH</name>
    <name evidence="10" type="ORF">RL72_00490</name>
</gene>
<evidence type="ECO:0000256" key="3">
    <source>
        <dbReference type="ARBA" id="ARBA00009850"/>
    </source>
</evidence>
<reference evidence="10 11" key="1">
    <citation type="submission" date="2015-02" db="EMBL/GenBank/DDBJ databases">
        <title>Draft genome sequences of ten Microbacterium spp. with emphasis on heavy metal contaminated environments.</title>
        <authorList>
            <person name="Corretto E."/>
        </authorList>
    </citation>
    <scope>NUCLEOTIDE SEQUENCE [LARGE SCALE GENOMIC DNA]</scope>
    <source>
        <strain evidence="10 11">DSM 23848</strain>
    </source>
</reference>
<evidence type="ECO:0000256" key="2">
    <source>
        <dbReference type="ARBA" id="ARBA00002704"/>
    </source>
</evidence>
<evidence type="ECO:0000259" key="9">
    <source>
        <dbReference type="SMART" id="SM00095"/>
    </source>
</evidence>
<dbReference type="RefSeq" id="WP_045249234.1">
    <property type="nucleotide sequence ID" value="NZ_FNGQ01000002.1"/>
</dbReference>
<dbReference type="InterPro" id="IPR036817">
    <property type="entry name" value="Transthyretin/HIU_hydrolase_sf"/>
</dbReference>
<dbReference type="PATRIC" id="fig|582680.7.peg.505"/>
<dbReference type="NCBIfam" id="TIGR02962">
    <property type="entry name" value="hdxy_isourate"/>
    <property type="match status" value="1"/>
</dbReference>
<dbReference type="GO" id="GO:0006144">
    <property type="term" value="P:purine nucleobase metabolic process"/>
    <property type="evidence" value="ECO:0007669"/>
    <property type="project" value="UniProtKB-KW"/>
</dbReference>
<dbReference type="InterPro" id="IPR014306">
    <property type="entry name" value="Hydroxyisourate_hydrolase"/>
</dbReference>
<dbReference type="Pfam" id="PF00576">
    <property type="entry name" value="Transthyretin"/>
    <property type="match status" value="1"/>
</dbReference>
<organism evidence="10 11">
    <name type="scientific">Microbacterium azadirachtae</name>
    <dbReference type="NCBI Taxonomy" id="582680"/>
    <lineage>
        <taxon>Bacteria</taxon>
        <taxon>Bacillati</taxon>
        <taxon>Actinomycetota</taxon>
        <taxon>Actinomycetes</taxon>
        <taxon>Micrococcales</taxon>
        <taxon>Microbacteriaceae</taxon>
        <taxon>Microbacterium</taxon>
    </lineage>
</organism>
<dbReference type="InterPro" id="IPR000895">
    <property type="entry name" value="Transthyretin/HIU_hydrolase"/>
</dbReference>
<dbReference type="CDD" id="cd05822">
    <property type="entry name" value="TLP_HIUase"/>
    <property type="match status" value="1"/>
</dbReference>
<name>A0A0F0L4Z0_9MICO</name>
<evidence type="ECO:0000256" key="6">
    <source>
        <dbReference type="ARBA" id="ARBA00022801"/>
    </source>
</evidence>
<dbReference type="SMART" id="SM00095">
    <property type="entry name" value="TR_THY"/>
    <property type="match status" value="1"/>
</dbReference>
<protein>
    <recommendedName>
        <fullName evidence="8">5-hydroxyisourate hydrolase</fullName>
        <shortName evidence="8">HIU hydrolase</shortName>
        <shortName evidence="8">HIUHase</shortName>
        <ecNumber evidence="8">3.5.2.17</ecNumber>
    </recommendedName>
</protein>
<dbReference type="EC" id="3.5.2.17" evidence="8"/>
<evidence type="ECO:0000256" key="5">
    <source>
        <dbReference type="ARBA" id="ARBA00022631"/>
    </source>
</evidence>
<keyword evidence="5 8" id="KW-0659">Purine metabolism</keyword>
<evidence type="ECO:0000256" key="7">
    <source>
        <dbReference type="PIRSR" id="PIRSR600895-51"/>
    </source>
</evidence>
<dbReference type="Proteomes" id="UP000033448">
    <property type="component" value="Unassembled WGS sequence"/>
</dbReference>
<dbReference type="GO" id="GO:0033971">
    <property type="term" value="F:hydroxyisourate hydrolase activity"/>
    <property type="evidence" value="ECO:0007669"/>
    <property type="project" value="UniProtKB-EC"/>
</dbReference>
<feature type="binding site" evidence="7">
    <location>
        <position position="9"/>
    </location>
    <ligand>
        <name>substrate</name>
    </ligand>
</feature>
<dbReference type="PRINTS" id="PR00189">
    <property type="entry name" value="TRNSTHYRETIN"/>
</dbReference>
<comment type="subunit">
    <text evidence="4 8">Homotetramer.</text>
</comment>
<dbReference type="InterPro" id="IPR023418">
    <property type="entry name" value="Thyroxine_BS"/>
</dbReference>
<feature type="binding site" evidence="7">
    <location>
        <position position="110"/>
    </location>
    <ligand>
        <name>substrate</name>
    </ligand>
</feature>
<comment type="similarity">
    <text evidence="3 8">Belongs to the transthyretin family. 5-hydroxyisourate hydrolase subfamily.</text>
</comment>
<evidence type="ECO:0000256" key="4">
    <source>
        <dbReference type="ARBA" id="ARBA00011881"/>
    </source>
</evidence>
<dbReference type="InterPro" id="IPR023416">
    <property type="entry name" value="Transthyretin/HIU_hydrolase_d"/>
</dbReference>
<feature type="domain" description="Transthyretin/hydroxyisourate hydrolase" evidence="9">
    <location>
        <begin position="1"/>
        <end position="112"/>
    </location>
</feature>
<dbReference type="OrthoDB" id="9792386at2"/>
<feature type="binding site" evidence="7">
    <location>
        <position position="47"/>
    </location>
    <ligand>
        <name>substrate</name>
    </ligand>
</feature>
<keyword evidence="11" id="KW-1185">Reference proteome</keyword>
<proteinExistence type="inferred from homology"/>
<keyword evidence="6 8" id="KW-0378">Hydrolase</keyword>
<comment type="catalytic activity">
    <reaction evidence="1 8">
        <text>5-hydroxyisourate + H2O = 5-hydroxy-2-oxo-4-ureido-2,5-dihydro-1H-imidazole-5-carboxylate + H(+)</text>
        <dbReference type="Rhea" id="RHEA:23736"/>
        <dbReference type="ChEBI" id="CHEBI:15377"/>
        <dbReference type="ChEBI" id="CHEBI:15378"/>
        <dbReference type="ChEBI" id="CHEBI:18072"/>
        <dbReference type="ChEBI" id="CHEBI:58639"/>
        <dbReference type="EC" id="3.5.2.17"/>
    </reaction>
</comment>
<dbReference type="PANTHER" id="PTHR10395:SF7">
    <property type="entry name" value="5-HYDROXYISOURATE HYDROLASE"/>
    <property type="match status" value="1"/>
</dbReference>
<accession>A0A0F0L4Z0</accession>
<evidence type="ECO:0000256" key="8">
    <source>
        <dbReference type="RuleBase" id="RU361270"/>
    </source>
</evidence>
<dbReference type="SUPFAM" id="SSF49472">
    <property type="entry name" value="Transthyretin (synonym: prealbumin)"/>
    <property type="match status" value="1"/>
</dbReference>
<evidence type="ECO:0000256" key="1">
    <source>
        <dbReference type="ARBA" id="ARBA00001043"/>
    </source>
</evidence>